<dbReference type="PANTHER" id="PTHR33284:SF1">
    <property type="entry name" value="RIBOSOMAL PROTEIN L25_GLN-TRNA SYNTHETASE, ANTI-CODON-BINDING DOMAIN-CONTAINING PROTEIN"/>
    <property type="match status" value="1"/>
</dbReference>
<protein>
    <recommendedName>
        <fullName evidence="5">Large ribosomal subunit protein bL25</fullName>
    </recommendedName>
    <alternativeName>
        <fullName evidence="5">General stress protein CTC</fullName>
    </alternativeName>
</protein>
<evidence type="ECO:0000256" key="4">
    <source>
        <dbReference type="ARBA" id="ARBA00023274"/>
    </source>
</evidence>
<keyword evidence="3 5" id="KW-0689">Ribosomal protein</keyword>
<comment type="subunit">
    <text evidence="5">Part of the 50S ribosomal subunit; part of the 5S rRNA/L5/L18/L25 subcomplex. Contacts the 5S rRNA. Binds to the 5S rRNA independently of L5 and L18.</text>
</comment>
<dbReference type="GO" id="GO:0008097">
    <property type="term" value="F:5S rRNA binding"/>
    <property type="evidence" value="ECO:0007669"/>
    <property type="project" value="InterPro"/>
</dbReference>
<dbReference type="InterPro" id="IPR037121">
    <property type="entry name" value="Ribosomal_bL25_C"/>
</dbReference>
<evidence type="ECO:0000313" key="10">
    <source>
        <dbReference type="Proteomes" id="UP000033966"/>
    </source>
</evidence>
<dbReference type="InterPro" id="IPR020057">
    <property type="entry name" value="Ribosomal_bL25_b-dom"/>
</dbReference>
<comment type="function">
    <text evidence="5">This is one of the proteins that binds to the 5S RNA in the ribosome where it forms part of the central protuberance.</text>
</comment>
<keyword evidence="2 5" id="KW-0694">RNA-binding</keyword>
<keyword evidence="1 5" id="KW-0699">rRNA-binding</keyword>
<dbReference type="Pfam" id="PF14693">
    <property type="entry name" value="Ribosomal_TL5_C"/>
    <property type="match status" value="1"/>
</dbReference>
<accession>A0A0G1P724</accession>
<dbReference type="Pfam" id="PF01386">
    <property type="entry name" value="Ribosomal_L25p"/>
    <property type="match status" value="1"/>
</dbReference>
<comment type="similarity">
    <text evidence="5">Belongs to the bacterial ribosomal protein bL25 family. CTC subfamily.</text>
</comment>
<comment type="caution">
    <text evidence="9">The sequence shown here is derived from an EMBL/GenBank/DDBJ whole genome shotgun (WGS) entry which is preliminary data.</text>
</comment>
<dbReference type="GO" id="GO:0006412">
    <property type="term" value="P:translation"/>
    <property type="evidence" value="ECO:0007669"/>
    <property type="project" value="UniProtKB-UniRule"/>
</dbReference>
<dbReference type="SUPFAM" id="SSF50715">
    <property type="entry name" value="Ribosomal protein L25-like"/>
    <property type="match status" value="1"/>
</dbReference>
<evidence type="ECO:0000256" key="2">
    <source>
        <dbReference type="ARBA" id="ARBA00022884"/>
    </source>
</evidence>
<evidence type="ECO:0000256" key="1">
    <source>
        <dbReference type="ARBA" id="ARBA00022730"/>
    </source>
</evidence>
<gene>
    <name evidence="5" type="primary">rplY</name>
    <name evidence="5" type="synonym">ctc</name>
    <name evidence="9" type="ORF">UW92_C0005G0021</name>
</gene>
<dbReference type="EMBL" id="LCKF01000005">
    <property type="protein sequence ID" value="KKT92174.1"/>
    <property type="molecule type" value="Genomic_DNA"/>
</dbReference>
<dbReference type="InterPro" id="IPR001021">
    <property type="entry name" value="Ribosomal_bL25_long"/>
</dbReference>
<reference evidence="9 10" key="1">
    <citation type="journal article" date="2015" name="Nature">
        <title>rRNA introns, odd ribosomes, and small enigmatic genomes across a large radiation of phyla.</title>
        <authorList>
            <person name="Brown C.T."/>
            <person name="Hug L.A."/>
            <person name="Thomas B.C."/>
            <person name="Sharon I."/>
            <person name="Castelle C.J."/>
            <person name="Singh A."/>
            <person name="Wilkins M.J."/>
            <person name="Williams K.H."/>
            <person name="Banfield J.F."/>
        </authorList>
    </citation>
    <scope>NUCLEOTIDE SEQUENCE [LARGE SCALE GENOMIC DNA]</scope>
</reference>
<evidence type="ECO:0000256" key="5">
    <source>
        <dbReference type="HAMAP-Rule" id="MF_01334"/>
    </source>
</evidence>
<dbReference type="InterPro" id="IPR020056">
    <property type="entry name" value="Rbsml_bL25/Gln-tRNA_synth_N"/>
</dbReference>
<proteinExistence type="inferred from homology"/>
<dbReference type="CDD" id="cd00495">
    <property type="entry name" value="Ribosomal_L25_TL5_CTC"/>
    <property type="match status" value="1"/>
</dbReference>
<evidence type="ECO:0000256" key="3">
    <source>
        <dbReference type="ARBA" id="ARBA00022980"/>
    </source>
</evidence>
<feature type="region of interest" description="Disordered" evidence="6">
    <location>
        <begin position="191"/>
        <end position="216"/>
    </location>
</feature>
<evidence type="ECO:0000256" key="6">
    <source>
        <dbReference type="SAM" id="MobiDB-lite"/>
    </source>
</evidence>
<evidence type="ECO:0000259" key="7">
    <source>
        <dbReference type="Pfam" id="PF01386"/>
    </source>
</evidence>
<dbReference type="AlphaFoldDB" id="A0A0G1P724"/>
<sequence>MSIELKAQNRTILGKKVKHLRAEGLIPAEIFGHGLENKHISVAKDEFARAYKKAGENTVIELLIGEEKTSALISHVAQNYISGETLAIDFYHIKKGEKIRTHVPIEYVGTDTAAKAGFVLVKVTSQLEVEALPENIPHSFKIDVSALQESGQNMEVKDIKIPEGIKLFVAPDTVLVTVSEKAKEEVVVAPVVEEENEKKGEEKKDENETPANEEKK</sequence>
<keyword evidence="4 5" id="KW-0687">Ribonucleoprotein</keyword>
<evidence type="ECO:0000313" key="9">
    <source>
        <dbReference type="EMBL" id="KKT92174.1"/>
    </source>
</evidence>
<dbReference type="Gene3D" id="2.170.120.20">
    <property type="entry name" value="Ribosomal protein L25, beta domain"/>
    <property type="match status" value="1"/>
</dbReference>
<dbReference type="NCBIfam" id="TIGR00731">
    <property type="entry name" value="bL25_bact_ctc"/>
    <property type="match status" value="1"/>
</dbReference>
<evidence type="ECO:0000259" key="8">
    <source>
        <dbReference type="Pfam" id="PF14693"/>
    </source>
</evidence>
<dbReference type="GO" id="GO:0022625">
    <property type="term" value="C:cytosolic large ribosomal subunit"/>
    <property type="evidence" value="ECO:0007669"/>
    <property type="project" value="TreeGrafter"/>
</dbReference>
<organism evidence="9 10">
    <name type="scientific">Candidatus Jorgensenbacteria bacterium GW2011_GWA2_45_13</name>
    <dbReference type="NCBI Taxonomy" id="1618662"/>
    <lineage>
        <taxon>Bacteria</taxon>
        <taxon>Candidatus Joergenseniibacteriota</taxon>
    </lineage>
</organism>
<name>A0A0G1P724_9BACT</name>
<feature type="domain" description="Large ribosomal subunit protein bL25 beta" evidence="8">
    <location>
        <begin position="98"/>
        <end position="180"/>
    </location>
</feature>
<dbReference type="PANTHER" id="PTHR33284">
    <property type="entry name" value="RIBOSOMAL PROTEIN L25/GLN-TRNA SYNTHETASE, ANTI-CODON-BINDING DOMAIN-CONTAINING PROTEIN"/>
    <property type="match status" value="1"/>
</dbReference>
<dbReference type="InterPro" id="IPR029751">
    <property type="entry name" value="Ribosomal_L25_dom"/>
</dbReference>
<dbReference type="HAMAP" id="MF_01334">
    <property type="entry name" value="Ribosomal_bL25_CTC"/>
    <property type="match status" value="1"/>
</dbReference>
<feature type="compositionally biased region" description="Basic and acidic residues" evidence="6">
    <location>
        <begin position="196"/>
        <end position="216"/>
    </location>
</feature>
<dbReference type="Proteomes" id="UP000033966">
    <property type="component" value="Unassembled WGS sequence"/>
</dbReference>
<dbReference type="InterPro" id="IPR020930">
    <property type="entry name" value="Ribosomal_uL5_bac-type"/>
</dbReference>
<dbReference type="GO" id="GO:0003735">
    <property type="term" value="F:structural constituent of ribosome"/>
    <property type="evidence" value="ECO:0007669"/>
    <property type="project" value="InterPro"/>
</dbReference>
<feature type="domain" description="Large ribosomal subunit protein bL25 L25" evidence="7">
    <location>
        <begin position="5"/>
        <end position="90"/>
    </location>
</feature>
<dbReference type="Gene3D" id="2.40.240.10">
    <property type="entry name" value="Ribosomal Protein L25, Chain P"/>
    <property type="match status" value="1"/>
</dbReference>
<dbReference type="InterPro" id="IPR011035">
    <property type="entry name" value="Ribosomal_bL25/Gln-tRNA_synth"/>
</dbReference>